<reference evidence="1 2" key="1">
    <citation type="journal article" date="2023" name="ACS Omega">
        <title>Identification of the Neoaspergillic Acid Biosynthesis Gene Cluster by Establishing an In Vitro CRISPR-Ribonucleoprotein Genetic System in Aspergillus melleus.</title>
        <authorList>
            <person name="Yuan B."/>
            <person name="Grau M.F."/>
            <person name="Murata R.M."/>
            <person name="Torok T."/>
            <person name="Venkateswaran K."/>
            <person name="Stajich J.E."/>
            <person name="Wang C.C.C."/>
        </authorList>
    </citation>
    <scope>NUCLEOTIDE SEQUENCE [LARGE SCALE GENOMIC DNA]</scope>
    <source>
        <strain evidence="1 2">IMV 1140</strain>
    </source>
</reference>
<keyword evidence="2" id="KW-1185">Reference proteome</keyword>
<name>A0ACC3AVV3_9EURO</name>
<comment type="caution">
    <text evidence="1">The sequence shown here is derived from an EMBL/GenBank/DDBJ whole genome shotgun (WGS) entry which is preliminary data.</text>
</comment>
<dbReference type="Proteomes" id="UP001177260">
    <property type="component" value="Unassembled WGS sequence"/>
</dbReference>
<organism evidence="1 2">
    <name type="scientific">Aspergillus melleus</name>
    <dbReference type="NCBI Taxonomy" id="138277"/>
    <lineage>
        <taxon>Eukaryota</taxon>
        <taxon>Fungi</taxon>
        <taxon>Dikarya</taxon>
        <taxon>Ascomycota</taxon>
        <taxon>Pezizomycotina</taxon>
        <taxon>Eurotiomycetes</taxon>
        <taxon>Eurotiomycetidae</taxon>
        <taxon>Eurotiales</taxon>
        <taxon>Aspergillaceae</taxon>
        <taxon>Aspergillus</taxon>
        <taxon>Aspergillus subgen. Circumdati</taxon>
    </lineage>
</organism>
<evidence type="ECO:0000313" key="1">
    <source>
        <dbReference type="EMBL" id="KAK1141799.1"/>
    </source>
</evidence>
<protein>
    <submittedName>
        <fullName evidence="1">R8 protein</fullName>
    </submittedName>
</protein>
<sequence>MFYSHEILTSPEHGVATIWLVATLGPRSITKKLNRKAILDVDVPKACNVIMDPAAPMALRLQGNLLYGVSKVYNQQCGYALTDVQTMHDRMKVMLRVVPGGGLDPSAGKVRPDQLILPYDPSFAPENDIPGMDIDLSKWTVAFNAETNQDSEFVRPRTPDLSQSAISRNTSLQLSFSSADIMMGDLVRFGSETDVGSVKRSTDFARAVSALGEEQGILLQPDFEFDEDGNIVELGGPHLRDEVRQRREHRLISETPIFGALRDNAMNDVFGDDQLMNMNDDIVLNVEDRAHTPAAEIRQSIEHPTVAEERGDMDISPDAAEVTMRQSRRRPIRLIPLDPATVLQNTELANYMNEYVRKMASAVEQQQNNQLSLQAKKNAAFWVFGKGIGSVGIGVGITQFAHPLQLFSGEELYDTLSPFAMPKKRKRGRPAGKDGDAESETRRVRAREELEEQVGRGDDGGVVNWQEEVEIGRQAPAIRDDSSIMPWNITASVQSSQHGSVTANIFRGLGSVSDLSSHGFGEPSGLGPQRSRLISASPLAGRGYPPDIEGLPGFADDELDGFDLSHYLQTELHADNYTNAMDLGVDTTGTNKGKEPMRDPPLALRERIIQSNLDQDSLNFLEFVMKKIENLSANATEDNQAPAFEGPHIDPSIQLKGLPFSTLLPRRKTSRAVATHGLAHTLALATKGILSVRQEDYTDLTTEEYGAKYEYGEIFLRLA</sequence>
<dbReference type="EMBL" id="JAOPJF010000059">
    <property type="protein sequence ID" value="KAK1141799.1"/>
    <property type="molecule type" value="Genomic_DNA"/>
</dbReference>
<accession>A0ACC3AVV3</accession>
<proteinExistence type="predicted"/>
<evidence type="ECO:0000313" key="2">
    <source>
        <dbReference type="Proteomes" id="UP001177260"/>
    </source>
</evidence>
<gene>
    <name evidence="1" type="primary">rec8</name>
    <name evidence="1" type="ORF">N8T08_008464</name>
</gene>